<dbReference type="Pfam" id="PF10388">
    <property type="entry name" value="YkuI_C"/>
    <property type="match status" value="1"/>
</dbReference>
<dbReference type="InterPro" id="IPR018842">
    <property type="entry name" value="YkuI_C"/>
</dbReference>
<feature type="domain" description="EAL" evidence="1">
    <location>
        <begin position="1"/>
        <end position="249"/>
    </location>
</feature>
<dbReference type="Pfam" id="PF00563">
    <property type="entry name" value="EAL"/>
    <property type="match status" value="1"/>
</dbReference>
<dbReference type="PROSITE" id="PS50883">
    <property type="entry name" value="EAL"/>
    <property type="match status" value="1"/>
</dbReference>
<dbReference type="RefSeq" id="WP_340903042.1">
    <property type="nucleotide sequence ID" value="NZ_JBHLUU010000024.1"/>
</dbReference>
<sequence length="404" mass="47556">MDALDILTDLENVLPFFQPIFSADEHQVIGYEVLGRYYNGSEYISLGPFFHDSNIPEEYRTEVDQVVLKKALDRFLEVDEHLLIFINRDADLLMKGADDPFLEVLHEYEELGLSLNRYVLEISEANYKGELDQLDHFLNYLKTLGIKIAIDKLGHESSHLDRIGQLSPNILKVDLRALRSNRASQGFQDILYSLSLLARKIGATLLFENIEMVYQLQFAWKNGGRYYQGFYLHKPAKDFVDRNILKDKLKEEFHRFIAFEKKRIETLHQITESFQIRMQDLVSKYKKQEKYEEFLGSLTKELDSIAFRLYICDEDGFQVSPNLFKGDNEWVSQVEYMNKNWSWRPYFLENIHKMRLEKKGILSDVYSDIEIGDNIRTFSYPLSAKHYLFIDLSYAFLYDNDGLL</sequence>
<name>A0ABV6KPK9_9BACI</name>
<dbReference type="PANTHER" id="PTHR33121">
    <property type="entry name" value="CYCLIC DI-GMP PHOSPHODIESTERASE PDEF"/>
    <property type="match status" value="1"/>
</dbReference>
<keyword evidence="3" id="KW-1185">Reference proteome</keyword>
<dbReference type="InterPro" id="IPR050706">
    <property type="entry name" value="Cyclic-di-GMP_PDE-like"/>
</dbReference>
<organism evidence="2 3">
    <name type="scientific">Robertmurraya beringensis</name>
    <dbReference type="NCBI Taxonomy" id="641660"/>
    <lineage>
        <taxon>Bacteria</taxon>
        <taxon>Bacillati</taxon>
        <taxon>Bacillota</taxon>
        <taxon>Bacilli</taxon>
        <taxon>Bacillales</taxon>
        <taxon>Bacillaceae</taxon>
        <taxon>Robertmurraya</taxon>
    </lineage>
</organism>
<dbReference type="Gene3D" id="1.20.5.170">
    <property type="match status" value="1"/>
</dbReference>
<accession>A0ABV6KPK9</accession>
<dbReference type="SUPFAM" id="SSF103190">
    <property type="entry name" value="Sensory domain-like"/>
    <property type="match status" value="1"/>
</dbReference>
<dbReference type="Proteomes" id="UP001589738">
    <property type="component" value="Unassembled WGS sequence"/>
</dbReference>
<dbReference type="InterPro" id="IPR001633">
    <property type="entry name" value="EAL_dom"/>
</dbReference>
<dbReference type="SUPFAM" id="SSF141868">
    <property type="entry name" value="EAL domain-like"/>
    <property type="match status" value="1"/>
</dbReference>
<dbReference type="InterPro" id="IPR035919">
    <property type="entry name" value="EAL_sf"/>
</dbReference>
<proteinExistence type="predicted"/>
<dbReference type="SMART" id="SM00052">
    <property type="entry name" value="EAL"/>
    <property type="match status" value="1"/>
</dbReference>
<dbReference type="EMBL" id="JBHLUU010000024">
    <property type="protein sequence ID" value="MFC0475264.1"/>
    <property type="molecule type" value="Genomic_DNA"/>
</dbReference>
<dbReference type="Gene3D" id="3.30.450.20">
    <property type="entry name" value="PAS domain"/>
    <property type="match status" value="1"/>
</dbReference>
<evidence type="ECO:0000259" key="1">
    <source>
        <dbReference type="PROSITE" id="PS50883"/>
    </source>
</evidence>
<dbReference type="InterPro" id="IPR029151">
    <property type="entry name" value="Sensor-like_sf"/>
</dbReference>
<evidence type="ECO:0000313" key="3">
    <source>
        <dbReference type="Proteomes" id="UP001589738"/>
    </source>
</evidence>
<protein>
    <submittedName>
        <fullName evidence="2">EAL-associated domain-containing protein</fullName>
    </submittedName>
</protein>
<reference evidence="2 3" key="1">
    <citation type="submission" date="2024-09" db="EMBL/GenBank/DDBJ databases">
        <authorList>
            <person name="Sun Q."/>
            <person name="Mori K."/>
        </authorList>
    </citation>
    <scope>NUCLEOTIDE SEQUENCE [LARGE SCALE GENOMIC DNA]</scope>
    <source>
        <strain evidence="2 3">CGMCC 1.9126</strain>
    </source>
</reference>
<dbReference type="PANTHER" id="PTHR33121:SF82">
    <property type="entry name" value="SIGNAL TRANSDUCTION PROTEIN CONTAINING A EAL DOMAIN"/>
    <property type="match status" value="1"/>
</dbReference>
<dbReference type="CDD" id="cd01948">
    <property type="entry name" value="EAL"/>
    <property type="match status" value="1"/>
</dbReference>
<comment type="caution">
    <text evidence="2">The sequence shown here is derived from an EMBL/GenBank/DDBJ whole genome shotgun (WGS) entry which is preliminary data.</text>
</comment>
<gene>
    <name evidence="2" type="ORF">ACFFHF_08365</name>
</gene>
<dbReference type="Gene3D" id="3.20.20.450">
    <property type="entry name" value="EAL domain"/>
    <property type="match status" value="1"/>
</dbReference>
<evidence type="ECO:0000313" key="2">
    <source>
        <dbReference type="EMBL" id="MFC0475264.1"/>
    </source>
</evidence>